<dbReference type="GO" id="GO:0050808">
    <property type="term" value="P:synapse organization"/>
    <property type="evidence" value="ECO:0007669"/>
    <property type="project" value="TreeGrafter"/>
</dbReference>
<dbReference type="SUPFAM" id="SSF48726">
    <property type="entry name" value="Immunoglobulin"/>
    <property type="match status" value="3"/>
</dbReference>
<dbReference type="EnsemblMetazoa" id="XM_022810379">
    <property type="protein sequence ID" value="XP_022666114"/>
    <property type="gene ID" value="LOC111252455"/>
</dbReference>
<dbReference type="InterPro" id="IPR013783">
    <property type="entry name" value="Ig-like_fold"/>
</dbReference>
<dbReference type="InterPro" id="IPR036179">
    <property type="entry name" value="Ig-like_dom_sf"/>
</dbReference>
<dbReference type="AlphaFoldDB" id="A0A7M7KFN5"/>
<proteinExistence type="predicted"/>
<dbReference type="PANTHER" id="PTHR45080:SF8">
    <property type="entry name" value="IG-LIKE DOMAIN-CONTAINING PROTEIN"/>
    <property type="match status" value="1"/>
</dbReference>
<evidence type="ECO:0000313" key="6">
    <source>
        <dbReference type="EnsemblMetazoa" id="XP_022666114"/>
    </source>
</evidence>
<dbReference type="GO" id="GO:0005886">
    <property type="term" value="C:plasma membrane"/>
    <property type="evidence" value="ECO:0007669"/>
    <property type="project" value="TreeGrafter"/>
</dbReference>
<keyword evidence="2" id="KW-1015">Disulfide bond</keyword>
<dbReference type="InterPro" id="IPR003599">
    <property type="entry name" value="Ig_sub"/>
</dbReference>
<dbReference type="GO" id="GO:0030424">
    <property type="term" value="C:axon"/>
    <property type="evidence" value="ECO:0007669"/>
    <property type="project" value="TreeGrafter"/>
</dbReference>
<protein>
    <recommendedName>
        <fullName evidence="5">Ig-like domain-containing protein</fullName>
    </recommendedName>
</protein>
<dbReference type="GeneID" id="111252455"/>
<dbReference type="InterPro" id="IPR007110">
    <property type="entry name" value="Ig-like_dom"/>
</dbReference>
<evidence type="ECO:0000313" key="7">
    <source>
        <dbReference type="Proteomes" id="UP000594260"/>
    </source>
</evidence>
<dbReference type="OMA" id="TENTHHV"/>
<feature type="signal peptide" evidence="4">
    <location>
        <begin position="1"/>
        <end position="18"/>
    </location>
</feature>
<dbReference type="KEGG" id="vde:111252455"/>
<feature type="chain" id="PRO_5029462160" description="Ig-like domain-containing protein" evidence="4">
    <location>
        <begin position="19"/>
        <end position="434"/>
    </location>
</feature>
<dbReference type="InParanoid" id="A0A7M7KFN5"/>
<feature type="domain" description="Ig-like" evidence="5">
    <location>
        <begin position="214"/>
        <end position="305"/>
    </location>
</feature>
<dbReference type="Pfam" id="PF13927">
    <property type="entry name" value="Ig_3"/>
    <property type="match status" value="1"/>
</dbReference>
<dbReference type="CDD" id="cd00096">
    <property type="entry name" value="Ig"/>
    <property type="match status" value="1"/>
</dbReference>
<organism evidence="6 7">
    <name type="scientific">Varroa destructor</name>
    <name type="common">Honeybee mite</name>
    <dbReference type="NCBI Taxonomy" id="109461"/>
    <lineage>
        <taxon>Eukaryota</taxon>
        <taxon>Metazoa</taxon>
        <taxon>Ecdysozoa</taxon>
        <taxon>Arthropoda</taxon>
        <taxon>Chelicerata</taxon>
        <taxon>Arachnida</taxon>
        <taxon>Acari</taxon>
        <taxon>Parasitiformes</taxon>
        <taxon>Mesostigmata</taxon>
        <taxon>Gamasina</taxon>
        <taxon>Dermanyssoidea</taxon>
        <taxon>Varroidae</taxon>
        <taxon>Varroa</taxon>
    </lineage>
</organism>
<dbReference type="InterPro" id="IPR050958">
    <property type="entry name" value="Cell_Adh-Cytoskel_Orgn"/>
</dbReference>
<dbReference type="PROSITE" id="PS50835">
    <property type="entry name" value="IG_LIKE"/>
    <property type="match status" value="2"/>
</dbReference>
<evidence type="ECO:0000256" key="2">
    <source>
        <dbReference type="ARBA" id="ARBA00023157"/>
    </source>
</evidence>
<dbReference type="GO" id="GO:0008046">
    <property type="term" value="F:axon guidance receptor activity"/>
    <property type="evidence" value="ECO:0007669"/>
    <property type="project" value="TreeGrafter"/>
</dbReference>
<dbReference type="SMART" id="SM00409">
    <property type="entry name" value="IG"/>
    <property type="match status" value="3"/>
</dbReference>
<dbReference type="Gene3D" id="2.60.40.10">
    <property type="entry name" value="Immunoglobulins"/>
    <property type="match status" value="3"/>
</dbReference>
<dbReference type="RefSeq" id="XP_022666114.1">
    <property type="nucleotide sequence ID" value="XM_022810379.1"/>
</dbReference>
<dbReference type="Pfam" id="PF07679">
    <property type="entry name" value="I-set"/>
    <property type="match status" value="1"/>
</dbReference>
<evidence type="ECO:0000256" key="3">
    <source>
        <dbReference type="ARBA" id="ARBA00023319"/>
    </source>
</evidence>
<evidence type="ECO:0000256" key="1">
    <source>
        <dbReference type="ARBA" id="ARBA00022729"/>
    </source>
</evidence>
<dbReference type="SMART" id="SM00408">
    <property type="entry name" value="IGc2"/>
    <property type="match status" value="2"/>
</dbReference>
<name>A0A7M7KFN5_VARDE</name>
<dbReference type="InterPro" id="IPR003598">
    <property type="entry name" value="Ig_sub2"/>
</dbReference>
<evidence type="ECO:0000259" key="5">
    <source>
        <dbReference type="PROSITE" id="PS50835"/>
    </source>
</evidence>
<keyword evidence="3" id="KW-0393">Immunoglobulin domain</keyword>
<dbReference type="OrthoDB" id="6507807at2759"/>
<evidence type="ECO:0000256" key="4">
    <source>
        <dbReference type="SAM" id="SignalP"/>
    </source>
</evidence>
<dbReference type="PANTHER" id="PTHR45080">
    <property type="entry name" value="CONTACTIN 5"/>
    <property type="match status" value="1"/>
</dbReference>
<keyword evidence="1 4" id="KW-0732">Signal</keyword>
<accession>A0A7M7KFN5</accession>
<dbReference type="GO" id="GO:0007156">
    <property type="term" value="P:homophilic cell adhesion via plasma membrane adhesion molecules"/>
    <property type="evidence" value="ECO:0007669"/>
    <property type="project" value="TreeGrafter"/>
</dbReference>
<dbReference type="InterPro" id="IPR013098">
    <property type="entry name" value="Ig_I-set"/>
</dbReference>
<sequence>MKVLTGLLLGVLVGSAASESTEEFRFTSEPQTIQATVGQKVVLPCDYEVDKTSVDAAKQILRLWFFEKSVLFVDSTPLFKRDNFNVQGNNLEVMVTGPETVGEFSCRLSVAKEVVLTHHIQLLGPPTIDVDADVLQAKEGGTIYIHCRSNSVPQPTITYTKEGSNVDLSSFVKHGALQIGDATRNNAGVYVCTATNGYEPDAVKKITVNYVGRPDINVTVQWKNLQDKEKKSVEITCKFASEDNTTITWRKGGSEEVQDSEHYETSKEADVSILRIRQITKELFDNYTCIATNKIGETRGTVEISSVPIKPTISLVASDVKANVVVSTVSPYRVRLFQLTLKGKVGEPRVIEFPVPSNEIAGADGKYELRDLVSQLTPNSEYEGSVIAITEKEESSAPERFTFRTQSTVITSASDSVKIHSVIWLLIGFVMLRA</sequence>
<dbReference type="Proteomes" id="UP000594260">
    <property type="component" value="Unplaced"/>
</dbReference>
<keyword evidence="7" id="KW-1185">Reference proteome</keyword>
<feature type="domain" description="Ig-like" evidence="5">
    <location>
        <begin position="126"/>
        <end position="209"/>
    </location>
</feature>
<dbReference type="GO" id="GO:0043025">
    <property type="term" value="C:neuronal cell body"/>
    <property type="evidence" value="ECO:0007669"/>
    <property type="project" value="TreeGrafter"/>
</dbReference>
<reference evidence="6" key="1">
    <citation type="submission" date="2021-01" db="UniProtKB">
        <authorList>
            <consortium name="EnsemblMetazoa"/>
        </authorList>
    </citation>
    <scope>IDENTIFICATION</scope>
</reference>